<dbReference type="CDD" id="cd06223">
    <property type="entry name" value="PRTases_typeI"/>
    <property type="match status" value="1"/>
</dbReference>
<dbReference type="GO" id="GO:0000287">
    <property type="term" value="F:magnesium ion binding"/>
    <property type="evidence" value="ECO:0007669"/>
    <property type="project" value="TreeGrafter"/>
</dbReference>
<feature type="non-terminal residue" evidence="2">
    <location>
        <position position="1"/>
    </location>
</feature>
<dbReference type="InterPro" id="IPR050408">
    <property type="entry name" value="HGPRT"/>
</dbReference>
<protein>
    <recommendedName>
        <fullName evidence="1">Phosphoribosyltransferase domain-containing protein</fullName>
    </recommendedName>
</protein>
<dbReference type="SUPFAM" id="SSF53271">
    <property type="entry name" value="PRTase-like"/>
    <property type="match status" value="1"/>
</dbReference>
<proteinExistence type="predicted"/>
<dbReference type="PANTHER" id="PTHR43340:SF1">
    <property type="entry name" value="HYPOXANTHINE PHOSPHORIBOSYLTRANSFERASE"/>
    <property type="match status" value="1"/>
</dbReference>
<dbReference type="Pfam" id="PF00156">
    <property type="entry name" value="Pribosyltran"/>
    <property type="match status" value="1"/>
</dbReference>
<dbReference type="InterPro" id="IPR029057">
    <property type="entry name" value="PRTase-like"/>
</dbReference>
<organism evidence="2 3">
    <name type="scientific">Brachionus calyciflorus</name>
    <dbReference type="NCBI Taxonomy" id="104777"/>
    <lineage>
        <taxon>Eukaryota</taxon>
        <taxon>Metazoa</taxon>
        <taxon>Spiralia</taxon>
        <taxon>Gnathifera</taxon>
        <taxon>Rotifera</taxon>
        <taxon>Eurotatoria</taxon>
        <taxon>Monogononta</taxon>
        <taxon>Pseudotrocha</taxon>
        <taxon>Ploima</taxon>
        <taxon>Brachionidae</taxon>
        <taxon>Brachionus</taxon>
    </lineage>
</organism>
<keyword evidence="3" id="KW-1185">Reference proteome</keyword>
<dbReference type="GO" id="GO:0032264">
    <property type="term" value="P:IMP salvage"/>
    <property type="evidence" value="ECO:0007669"/>
    <property type="project" value="TreeGrafter"/>
</dbReference>
<comment type="caution">
    <text evidence="2">The sequence shown here is derived from an EMBL/GenBank/DDBJ whole genome shotgun (WGS) entry which is preliminary data.</text>
</comment>
<dbReference type="InterPro" id="IPR000836">
    <property type="entry name" value="PRTase_dom"/>
</dbReference>
<dbReference type="GO" id="GO:0004422">
    <property type="term" value="F:hypoxanthine phosphoribosyltransferase activity"/>
    <property type="evidence" value="ECO:0007669"/>
    <property type="project" value="TreeGrafter"/>
</dbReference>
<name>A0A814KXV4_9BILA</name>
<dbReference type="EMBL" id="CAJNOC010005625">
    <property type="protein sequence ID" value="CAF1057429.1"/>
    <property type="molecule type" value="Genomic_DNA"/>
</dbReference>
<feature type="domain" description="Phosphoribosyltransferase" evidence="1">
    <location>
        <begin position="42"/>
        <end position="158"/>
    </location>
</feature>
<dbReference type="GO" id="GO:0032263">
    <property type="term" value="P:GMP salvage"/>
    <property type="evidence" value="ECO:0007669"/>
    <property type="project" value="TreeGrafter"/>
</dbReference>
<evidence type="ECO:0000313" key="3">
    <source>
        <dbReference type="Proteomes" id="UP000663879"/>
    </source>
</evidence>
<dbReference type="GO" id="GO:0005829">
    <property type="term" value="C:cytosol"/>
    <property type="evidence" value="ECO:0007669"/>
    <property type="project" value="TreeGrafter"/>
</dbReference>
<sequence length="158" mass="18031">MSNYIKIKDNASGYPIDLLSIPFHYRNDLENIMIPYGLIMDRTEAIANKIFNDFQLEESLVLLCVIKGGYKFFSTLIEKIQSKNRNNDKLSLPLKINFLCLKNDANSNHHIELMDTDDLSFIKGKNVLLIENIVDTGVTLSTIKNFICKLEPLSVKTC</sequence>
<dbReference type="Gene3D" id="3.40.50.2020">
    <property type="match status" value="1"/>
</dbReference>
<evidence type="ECO:0000313" key="2">
    <source>
        <dbReference type="EMBL" id="CAF1057429.1"/>
    </source>
</evidence>
<evidence type="ECO:0000259" key="1">
    <source>
        <dbReference type="Pfam" id="PF00156"/>
    </source>
</evidence>
<dbReference type="Proteomes" id="UP000663879">
    <property type="component" value="Unassembled WGS sequence"/>
</dbReference>
<accession>A0A814KXV4</accession>
<reference evidence="2" key="1">
    <citation type="submission" date="2021-02" db="EMBL/GenBank/DDBJ databases">
        <authorList>
            <person name="Nowell W R."/>
        </authorList>
    </citation>
    <scope>NUCLEOTIDE SEQUENCE</scope>
    <source>
        <strain evidence="2">Ploen Becks lab</strain>
    </source>
</reference>
<dbReference type="AlphaFoldDB" id="A0A814KXV4"/>
<dbReference type="OrthoDB" id="9449045at2759"/>
<dbReference type="GO" id="GO:0046100">
    <property type="term" value="P:hypoxanthine metabolic process"/>
    <property type="evidence" value="ECO:0007669"/>
    <property type="project" value="TreeGrafter"/>
</dbReference>
<dbReference type="PANTHER" id="PTHR43340">
    <property type="entry name" value="HYPOXANTHINE-GUANINE PHOSPHORIBOSYLTRANSFERASE"/>
    <property type="match status" value="1"/>
</dbReference>
<gene>
    <name evidence="2" type="ORF">OXX778_LOCUS19121</name>
</gene>
<dbReference type="GO" id="GO:0006178">
    <property type="term" value="P:guanine salvage"/>
    <property type="evidence" value="ECO:0007669"/>
    <property type="project" value="TreeGrafter"/>
</dbReference>